<evidence type="ECO:0000313" key="2">
    <source>
        <dbReference type="Proteomes" id="UP000008909"/>
    </source>
</evidence>
<protein>
    <submittedName>
        <fullName evidence="1">Uncharacterized protein</fullName>
    </submittedName>
</protein>
<keyword evidence="2" id="KW-1185">Reference proteome</keyword>
<sequence>MDENRKLTKVYYVNSTGRRYKNAYTSPLFAQASTFNQIQQALDSPARWSSDSGLSFSSAKCRITSRSCCLPTDGYILYGNPITHFTEIKDLGLRYSSTFGFSHQVQFQVVRTPQSNKTQTEVGVSPLLERIIRQYVCVVHPTMCSTAHQKLMYNIAYRTPADLVTNHYATKYTPTPIVFHLVNCCHHPNCANNFGYTGFGCSVWQLSTPPYLCFTPDGIPIRTKKYLRTYIGFDLHQRIAHPTRFTADKLLPNSQNSTPNSYKVTPGVATDARILERFPTGGYFGAQVWSTDLCIRICQEQVNKFASCDRTIGNQTIHSTHAGYRVARNARPVQLQAYYRSVVEMITFEIWVQTNKEYV</sequence>
<dbReference type="EMBL" id="DF142905">
    <property type="protein sequence ID" value="GAA48706.1"/>
    <property type="molecule type" value="Genomic_DNA"/>
</dbReference>
<gene>
    <name evidence="1" type="ORF">CLF_101937</name>
</gene>
<proteinExistence type="predicted"/>
<dbReference type="AlphaFoldDB" id="G7Y6X1"/>
<accession>G7Y6X1</accession>
<dbReference type="Proteomes" id="UP000008909">
    <property type="component" value="Unassembled WGS sequence"/>
</dbReference>
<organism evidence="1 2">
    <name type="scientific">Clonorchis sinensis</name>
    <name type="common">Chinese liver fluke</name>
    <dbReference type="NCBI Taxonomy" id="79923"/>
    <lineage>
        <taxon>Eukaryota</taxon>
        <taxon>Metazoa</taxon>
        <taxon>Spiralia</taxon>
        <taxon>Lophotrochozoa</taxon>
        <taxon>Platyhelminthes</taxon>
        <taxon>Trematoda</taxon>
        <taxon>Digenea</taxon>
        <taxon>Opisthorchiida</taxon>
        <taxon>Opisthorchiata</taxon>
        <taxon>Opisthorchiidae</taxon>
        <taxon>Clonorchis</taxon>
    </lineage>
</organism>
<evidence type="ECO:0000313" key="1">
    <source>
        <dbReference type="EMBL" id="GAA48706.1"/>
    </source>
</evidence>
<reference key="2">
    <citation type="submission" date="2011-10" db="EMBL/GenBank/DDBJ databases">
        <title>The genome and transcriptome sequence of Clonorchis sinensis provide insights into the carcinogenic liver fluke.</title>
        <authorList>
            <person name="Wang X."/>
            <person name="Huang Y."/>
            <person name="Chen W."/>
            <person name="Liu H."/>
            <person name="Guo L."/>
            <person name="Chen Y."/>
            <person name="Luo F."/>
            <person name="Zhou W."/>
            <person name="Sun J."/>
            <person name="Mao Q."/>
            <person name="Liang P."/>
            <person name="Zhou C."/>
            <person name="Tian Y."/>
            <person name="Men J."/>
            <person name="Lv X."/>
            <person name="Huang L."/>
            <person name="Zhou J."/>
            <person name="Hu Y."/>
            <person name="Li R."/>
            <person name="Zhang F."/>
            <person name="Lei H."/>
            <person name="Li X."/>
            <person name="Hu X."/>
            <person name="Liang C."/>
            <person name="Xu J."/>
            <person name="Wu Z."/>
            <person name="Yu X."/>
        </authorList>
    </citation>
    <scope>NUCLEOTIDE SEQUENCE</scope>
    <source>
        <strain>Henan</strain>
    </source>
</reference>
<name>G7Y6X1_CLOSI</name>
<reference evidence="1" key="1">
    <citation type="journal article" date="2011" name="Genome Biol.">
        <title>The draft genome of the carcinogenic human liver fluke Clonorchis sinensis.</title>
        <authorList>
            <person name="Wang X."/>
            <person name="Chen W."/>
            <person name="Huang Y."/>
            <person name="Sun J."/>
            <person name="Men J."/>
            <person name="Liu H."/>
            <person name="Luo F."/>
            <person name="Guo L."/>
            <person name="Lv X."/>
            <person name="Deng C."/>
            <person name="Zhou C."/>
            <person name="Fan Y."/>
            <person name="Li X."/>
            <person name="Huang L."/>
            <person name="Hu Y."/>
            <person name="Liang C."/>
            <person name="Hu X."/>
            <person name="Xu J."/>
            <person name="Yu X."/>
        </authorList>
    </citation>
    <scope>NUCLEOTIDE SEQUENCE [LARGE SCALE GENOMIC DNA]</scope>
    <source>
        <strain evidence="1">Henan</strain>
    </source>
</reference>